<evidence type="ECO:0000256" key="1">
    <source>
        <dbReference type="SAM" id="MobiDB-lite"/>
    </source>
</evidence>
<organism evidence="2 3">
    <name type="scientific">Chamaesiphon minutus (strain ATCC 27169 / PCC 6605)</name>
    <dbReference type="NCBI Taxonomy" id="1173020"/>
    <lineage>
        <taxon>Bacteria</taxon>
        <taxon>Bacillati</taxon>
        <taxon>Cyanobacteriota</taxon>
        <taxon>Cyanophyceae</taxon>
        <taxon>Gomontiellales</taxon>
        <taxon>Chamaesiphonaceae</taxon>
        <taxon>Chamaesiphon</taxon>
    </lineage>
</organism>
<dbReference type="RefSeq" id="WP_015158946.1">
    <property type="nucleotide sequence ID" value="NC_019697.1"/>
</dbReference>
<feature type="region of interest" description="Disordered" evidence="1">
    <location>
        <begin position="1"/>
        <end position="29"/>
    </location>
</feature>
<dbReference type="EMBL" id="CP003600">
    <property type="protein sequence ID" value="AFY92770.1"/>
    <property type="molecule type" value="Genomic_DNA"/>
</dbReference>
<accession>K9UD88</accession>
<gene>
    <name evidence="2" type="ORF">Cha6605_1620</name>
</gene>
<proteinExistence type="predicted"/>
<name>K9UD88_CHAP6</name>
<dbReference type="KEGG" id="cmp:Cha6605_1620"/>
<reference evidence="2 3" key="1">
    <citation type="submission" date="2012-05" db="EMBL/GenBank/DDBJ databases">
        <title>Finished chromosome of genome of Chamaesiphon sp. PCC 6605.</title>
        <authorList>
            <consortium name="US DOE Joint Genome Institute"/>
            <person name="Gugger M."/>
            <person name="Coursin T."/>
            <person name="Rippka R."/>
            <person name="Tandeau De Marsac N."/>
            <person name="Huntemann M."/>
            <person name="Wei C.-L."/>
            <person name="Han J."/>
            <person name="Detter J.C."/>
            <person name="Han C."/>
            <person name="Tapia R."/>
            <person name="Chen A."/>
            <person name="Kyrpides N."/>
            <person name="Mavromatis K."/>
            <person name="Markowitz V."/>
            <person name="Szeto E."/>
            <person name="Ivanova N."/>
            <person name="Pagani I."/>
            <person name="Pati A."/>
            <person name="Goodwin L."/>
            <person name="Nordberg H.P."/>
            <person name="Cantor M.N."/>
            <person name="Hua S.X."/>
            <person name="Woyke T."/>
            <person name="Kerfeld C.A."/>
        </authorList>
    </citation>
    <scope>NUCLEOTIDE SEQUENCE [LARGE SCALE GENOMIC DNA]</scope>
    <source>
        <strain evidence="3">ATCC 27169 / PCC 6605</strain>
    </source>
</reference>
<evidence type="ECO:0000313" key="2">
    <source>
        <dbReference type="EMBL" id="AFY92770.1"/>
    </source>
</evidence>
<keyword evidence="3" id="KW-1185">Reference proteome</keyword>
<protein>
    <submittedName>
        <fullName evidence="2">Uncharacterized protein</fullName>
    </submittedName>
</protein>
<dbReference type="eggNOG" id="COG1203">
    <property type="taxonomic scope" value="Bacteria"/>
</dbReference>
<dbReference type="AlphaFoldDB" id="K9UD88"/>
<dbReference type="HOGENOM" id="CLU_1458833_0_0_3"/>
<evidence type="ECO:0000313" key="3">
    <source>
        <dbReference type="Proteomes" id="UP000010366"/>
    </source>
</evidence>
<dbReference type="Proteomes" id="UP000010366">
    <property type="component" value="Chromosome"/>
</dbReference>
<sequence>MNQGKKGRPRKDPDRIVVPPSVEQPDRPLTEKECKAKYKKLQLYYYFTIGREYLNSSTLAHYERVKILKKLEILDKLNIPHVLGGEKILSPENLTDWFENLYRYRFELTRLRIGITRKTRLACAAQRVVRLFGLDIIYFDRVVENGRLEYRYRGASFHADADRCILNEWLERDRQAAIAERTRHE</sequence>